<dbReference type="InterPro" id="IPR003439">
    <property type="entry name" value="ABC_transporter-like_ATP-bd"/>
</dbReference>
<dbReference type="GO" id="GO:0005886">
    <property type="term" value="C:plasma membrane"/>
    <property type="evidence" value="ECO:0007669"/>
    <property type="project" value="TreeGrafter"/>
</dbReference>
<evidence type="ECO:0000256" key="3">
    <source>
        <dbReference type="ARBA" id="ARBA00022840"/>
    </source>
</evidence>
<evidence type="ECO:0000256" key="1">
    <source>
        <dbReference type="ARBA" id="ARBA00022448"/>
    </source>
</evidence>
<keyword evidence="3" id="KW-0067">ATP-binding</keyword>
<dbReference type="InterPro" id="IPR051120">
    <property type="entry name" value="ABC_AA/LPS_Transport"/>
</dbReference>
<feature type="compositionally biased region" description="Basic and acidic residues" evidence="4">
    <location>
        <begin position="262"/>
        <end position="274"/>
    </location>
</feature>
<accession>A0A450S3L0</accession>
<sequence length="554" mass="60507">MDSPILLHAQGLKKAFGGQIVLNELDLELRQGEVVLLRGENGSGKTTLLNILTGNLEPDAGTIHYLTGGAPRIFHFPRRWWQNINPLDHFTPESAAREGVSRTWQDVRLFNSQTLRDNIAVAEPGHPGENPILALFAPRLLARREKKINRKADAMLARLGLASREQSSADKISLGQSKRVAIARSVAAGARILFLDEPLAGLDRQGIDDVLALLGALVNEQQITLVIVEHIFNQRHLERLITTDWLLENGRIKNTGNVGWGERSEPQQKPELRQSHVGVRSSPQPTIPSTVIPAGNAGIQRQGWRANNPSNIAQHPPWFQLLTGDSDAVEVIDELLPRGALLTRIRRPGVFREPLKPVLECKGLVIARGKRIVIGLDEEAREESNSTGLDLALYEGEIAILQAPNGWGKSTLIIALAGFIPIQQGTILLQGNPIEPSPPWDRVRAGLRVLPSDRFIFPTLSGKEAIKLSGAGRGDDDAATTFTVEPPSLLARQYASLSGGERRQVSIAGFHGGVLGLCDEPFHALDGGKIQRAVRYLSEAVGTLLIAAPYQEER</sequence>
<name>A0A450S3L0_9GAMM</name>
<reference evidence="6" key="1">
    <citation type="submission" date="2019-02" db="EMBL/GenBank/DDBJ databases">
        <authorList>
            <person name="Gruber-Vodicka R. H."/>
            <person name="Seah K. B. B."/>
        </authorList>
    </citation>
    <scope>NUCLEOTIDE SEQUENCE</scope>
    <source>
        <strain evidence="6">BECK_DK161</strain>
    </source>
</reference>
<keyword evidence="1" id="KW-0813">Transport</keyword>
<protein>
    <submittedName>
        <fullName evidence="6">ABC-type branched-chain amino acid transport system, ATPase component</fullName>
    </submittedName>
</protein>
<dbReference type="PROSITE" id="PS00211">
    <property type="entry name" value="ABC_TRANSPORTER_1"/>
    <property type="match status" value="1"/>
</dbReference>
<dbReference type="Gene3D" id="3.40.50.300">
    <property type="entry name" value="P-loop containing nucleotide triphosphate hydrolases"/>
    <property type="match status" value="2"/>
</dbReference>
<keyword evidence="2" id="KW-0547">Nucleotide-binding</keyword>
<dbReference type="EMBL" id="CAADEY010000014">
    <property type="protein sequence ID" value="VFJ46230.1"/>
    <property type="molecule type" value="Genomic_DNA"/>
</dbReference>
<dbReference type="PANTHER" id="PTHR45772:SF9">
    <property type="entry name" value="CONSERVED COMPONENT OF ABC TRANSPORTER FOR NATURAL AMINO ACIDS"/>
    <property type="match status" value="1"/>
</dbReference>
<dbReference type="Pfam" id="PF00005">
    <property type="entry name" value="ABC_tran"/>
    <property type="match status" value="2"/>
</dbReference>
<evidence type="ECO:0000313" key="6">
    <source>
        <dbReference type="EMBL" id="VFJ46230.1"/>
    </source>
</evidence>
<dbReference type="PANTHER" id="PTHR45772">
    <property type="entry name" value="CONSERVED COMPONENT OF ABC TRANSPORTER FOR NATURAL AMINO ACIDS-RELATED"/>
    <property type="match status" value="1"/>
</dbReference>
<evidence type="ECO:0000256" key="2">
    <source>
        <dbReference type="ARBA" id="ARBA00022741"/>
    </source>
</evidence>
<feature type="region of interest" description="Disordered" evidence="4">
    <location>
        <begin position="257"/>
        <end position="293"/>
    </location>
</feature>
<dbReference type="SMART" id="SM00382">
    <property type="entry name" value="AAA"/>
    <property type="match status" value="2"/>
</dbReference>
<dbReference type="PROSITE" id="PS50893">
    <property type="entry name" value="ABC_TRANSPORTER_2"/>
    <property type="match status" value="1"/>
</dbReference>
<dbReference type="InterPro" id="IPR027417">
    <property type="entry name" value="P-loop_NTPase"/>
</dbReference>
<dbReference type="SUPFAM" id="SSF52540">
    <property type="entry name" value="P-loop containing nucleoside triphosphate hydrolases"/>
    <property type="match status" value="2"/>
</dbReference>
<dbReference type="GO" id="GO:0016887">
    <property type="term" value="F:ATP hydrolysis activity"/>
    <property type="evidence" value="ECO:0007669"/>
    <property type="project" value="InterPro"/>
</dbReference>
<evidence type="ECO:0000259" key="5">
    <source>
        <dbReference type="PROSITE" id="PS50893"/>
    </source>
</evidence>
<evidence type="ECO:0000256" key="4">
    <source>
        <dbReference type="SAM" id="MobiDB-lite"/>
    </source>
</evidence>
<gene>
    <name evidence="6" type="ORF">BECKDK2373C_GA0170839_101454</name>
</gene>
<feature type="domain" description="ABC transporter" evidence="5">
    <location>
        <begin position="7"/>
        <end position="274"/>
    </location>
</feature>
<dbReference type="GO" id="GO:0005524">
    <property type="term" value="F:ATP binding"/>
    <property type="evidence" value="ECO:0007669"/>
    <property type="project" value="UniProtKB-KW"/>
</dbReference>
<organism evidence="6">
    <name type="scientific">Candidatus Kentrum sp. DK</name>
    <dbReference type="NCBI Taxonomy" id="2126562"/>
    <lineage>
        <taxon>Bacteria</taxon>
        <taxon>Pseudomonadati</taxon>
        <taxon>Pseudomonadota</taxon>
        <taxon>Gammaproteobacteria</taxon>
        <taxon>Candidatus Kentrum</taxon>
    </lineage>
</organism>
<proteinExistence type="predicted"/>
<dbReference type="AlphaFoldDB" id="A0A450S3L0"/>
<dbReference type="InterPro" id="IPR003593">
    <property type="entry name" value="AAA+_ATPase"/>
</dbReference>
<dbReference type="InterPro" id="IPR017871">
    <property type="entry name" value="ABC_transporter-like_CS"/>
</dbReference>